<dbReference type="GO" id="GO:0000105">
    <property type="term" value="P:L-histidine biosynthetic process"/>
    <property type="evidence" value="ECO:0007669"/>
    <property type="project" value="UniProtKB-UniRule"/>
</dbReference>
<evidence type="ECO:0000256" key="6">
    <source>
        <dbReference type="ARBA" id="ARBA00023102"/>
    </source>
</evidence>
<keyword evidence="11" id="KW-1185">Reference proteome</keyword>
<evidence type="ECO:0000259" key="9">
    <source>
        <dbReference type="Pfam" id="PF02811"/>
    </source>
</evidence>
<keyword evidence="6 8" id="KW-0368">Histidine biosynthesis</keyword>
<protein>
    <recommendedName>
        <fullName evidence="3 8">Histidinol-phosphatase</fullName>
        <shortName evidence="8">HolPase</shortName>
        <ecNumber evidence="3 8">3.1.3.15</ecNumber>
    </recommendedName>
</protein>
<accession>A0A9Q4AZ96</accession>
<feature type="domain" description="PHP" evidence="9">
    <location>
        <begin position="27"/>
        <end position="237"/>
    </location>
</feature>
<dbReference type="EMBL" id="JABXYM010000001">
    <property type="protein sequence ID" value="MCR6095511.1"/>
    <property type="molecule type" value="Genomic_DNA"/>
</dbReference>
<dbReference type="NCBIfam" id="TIGR01856">
    <property type="entry name" value="hisJ_fam"/>
    <property type="match status" value="1"/>
</dbReference>
<evidence type="ECO:0000313" key="10">
    <source>
        <dbReference type="EMBL" id="MCR6095511.1"/>
    </source>
</evidence>
<comment type="catalytic activity">
    <reaction evidence="7 8">
        <text>L-histidinol phosphate + H2O = L-histidinol + phosphate</text>
        <dbReference type="Rhea" id="RHEA:14465"/>
        <dbReference type="ChEBI" id="CHEBI:15377"/>
        <dbReference type="ChEBI" id="CHEBI:43474"/>
        <dbReference type="ChEBI" id="CHEBI:57699"/>
        <dbReference type="ChEBI" id="CHEBI:57980"/>
        <dbReference type="EC" id="3.1.3.15"/>
    </reaction>
</comment>
<evidence type="ECO:0000256" key="4">
    <source>
        <dbReference type="ARBA" id="ARBA00022605"/>
    </source>
</evidence>
<dbReference type="PANTHER" id="PTHR21039">
    <property type="entry name" value="HISTIDINOL PHOSPHATASE-RELATED"/>
    <property type="match status" value="1"/>
</dbReference>
<comment type="caution">
    <text evidence="10">The sequence shown here is derived from an EMBL/GenBank/DDBJ whole genome shotgun (WGS) entry which is preliminary data.</text>
</comment>
<dbReference type="GO" id="GO:0005737">
    <property type="term" value="C:cytoplasm"/>
    <property type="evidence" value="ECO:0007669"/>
    <property type="project" value="TreeGrafter"/>
</dbReference>
<comment type="similarity">
    <text evidence="2 8">Belongs to the PHP hydrolase family. HisK subfamily.</text>
</comment>
<dbReference type="InterPro" id="IPR004013">
    <property type="entry name" value="PHP_dom"/>
</dbReference>
<dbReference type="InterPro" id="IPR016195">
    <property type="entry name" value="Pol/histidinol_Pase-like"/>
</dbReference>
<keyword evidence="5 8" id="KW-0378">Hydrolase</keyword>
<evidence type="ECO:0000256" key="7">
    <source>
        <dbReference type="ARBA" id="ARBA00049158"/>
    </source>
</evidence>
<evidence type="ECO:0000256" key="2">
    <source>
        <dbReference type="ARBA" id="ARBA00009152"/>
    </source>
</evidence>
<dbReference type="GO" id="GO:0004401">
    <property type="term" value="F:histidinol-phosphatase activity"/>
    <property type="evidence" value="ECO:0007669"/>
    <property type="project" value="UniProtKB-UniRule"/>
</dbReference>
<dbReference type="CDD" id="cd12110">
    <property type="entry name" value="PHP_HisPPase_Hisj_like"/>
    <property type="match status" value="1"/>
</dbReference>
<dbReference type="Pfam" id="PF02811">
    <property type="entry name" value="PHP"/>
    <property type="match status" value="1"/>
</dbReference>
<name>A0A9Q4AZ96_SALAG</name>
<evidence type="ECO:0000313" key="11">
    <source>
        <dbReference type="Proteomes" id="UP001057753"/>
    </source>
</evidence>
<dbReference type="Proteomes" id="UP001057753">
    <property type="component" value="Unassembled WGS sequence"/>
</dbReference>
<dbReference type="NCBIfam" id="NF005996">
    <property type="entry name" value="PRK08123.1"/>
    <property type="match status" value="1"/>
</dbReference>
<organism evidence="10 11">
    <name type="scientific">Salipaludibacillus agaradhaerens</name>
    <name type="common">Bacillus agaradhaerens</name>
    <dbReference type="NCBI Taxonomy" id="76935"/>
    <lineage>
        <taxon>Bacteria</taxon>
        <taxon>Bacillati</taxon>
        <taxon>Bacillota</taxon>
        <taxon>Bacilli</taxon>
        <taxon>Bacillales</taxon>
        <taxon>Bacillaceae</taxon>
    </lineage>
</organism>
<evidence type="ECO:0000256" key="1">
    <source>
        <dbReference type="ARBA" id="ARBA00004970"/>
    </source>
</evidence>
<evidence type="ECO:0000256" key="3">
    <source>
        <dbReference type="ARBA" id="ARBA00013085"/>
    </source>
</evidence>
<sequence length="289" mass="32761">MERSKVVVFLHDFLREKKGDYDVITHDRHIHTPFCPHGSSDPLEAYIENAIDKGVTSITFTEHAPLPNGFTDPVPTKDSALSPDQLSLYIDTCYAAKKTYAPSIEINIGLEIDYIDGFSEQTAMLLNTWGHQLDDSILSVHFLQVPDGSYHCIDYSREAFQSLISACGSIKKVYELYYKTVQASIEANLGQFTPCRIGHISLARKFQKLFPRDFDDTPLIMKTLETVRDNNKSLDINIAGLSKEHCRETYPPLRWIEKAKEMNIPLVYGSDAHTANYVGTSRDEVARFF</sequence>
<evidence type="ECO:0000256" key="8">
    <source>
        <dbReference type="RuleBase" id="RU366003"/>
    </source>
</evidence>
<dbReference type="Gene3D" id="3.20.20.140">
    <property type="entry name" value="Metal-dependent hydrolases"/>
    <property type="match status" value="1"/>
</dbReference>
<evidence type="ECO:0000256" key="5">
    <source>
        <dbReference type="ARBA" id="ARBA00022801"/>
    </source>
</evidence>
<dbReference type="PANTHER" id="PTHR21039:SF0">
    <property type="entry name" value="HISTIDINOL-PHOSPHATASE"/>
    <property type="match status" value="1"/>
</dbReference>
<proteinExistence type="inferred from homology"/>
<dbReference type="SUPFAM" id="SSF89550">
    <property type="entry name" value="PHP domain-like"/>
    <property type="match status" value="1"/>
</dbReference>
<dbReference type="EC" id="3.1.3.15" evidence="3 8"/>
<comment type="pathway">
    <text evidence="1 8">Amino-acid biosynthesis; L-histidine biosynthesis; L-histidine from 5-phospho-alpha-D-ribose 1-diphosphate: step 8/9.</text>
</comment>
<reference evidence="10" key="1">
    <citation type="submission" date="2020-06" db="EMBL/GenBank/DDBJ databases">
        <title>Insight into the genomes of haloalkaliphilic bacilli from Kenyan soda lakes.</title>
        <authorList>
            <person name="Mwirichia R."/>
            <person name="Villamizar G.C."/>
            <person name="Poehlein A."/>
            <person name="Mugweru J."/>
            <person name="Kipnyargis A."/>
            <person name="Kiplimo D."/>
            <person name="Orwa P."/>
            <person name="Daniel R."/>
        </authorList>
    </citation>
    <scope>NUCLEOTIDE SEQUENCE</scope>
    <source>
        <strain evidence="10">B1096_S55</strain>
    </source>
</reference>
<dbReference type="InterPro" id="IPR010140">
    <property type="entry name" value="Histidinol_P_phosphatase_HisJ"/>
</dbReference>
<dbReference type="AlphaFoldDB" id="A0A9Q4AZ96"/>
<keyword evidence="4 8" id="KW-0028">Amino-acid biosynthesis</keyword>
<gene>
    <name evidence="10" type="primary">hisJ</name>
    <name evidence="10" type="ORF">HXA33_03055</name>
</gene>